<dbReference type="InterPro" id="IPR033714">
    <property type="entry name" value="tRNA_bind_bactPheRS"/>
</dbReference>
<dbReference type="GO" id="GO:0000049">
    <property type="term" value="F:tRNA binding"/>
    <property type="evidence" value="ECO:0007669"/>
    <property type="project" value="UniProtKB-UniRule"/>
</dbReference>
<dbReference type="Pfam" id="PF17759">
    <property type="entry name" value="tRNA_synthFbeta"/>
    <property type="match status" value="1"/>
</dbReference>
<dbReference type="InterPro" id="IPR005146">
    <property type="entry name" value="B3/B4_tRNA-bd"/>
</dbReference>
<dbReference type="InterPro" id="IPR009061">
    <property type="entry name" value="DNA-bd_dom_put_sf"/>
</dbReference>
<evidence type="ECO:0000256" key="4">
    <source>
        <dbReference type="ARBA" id="ARBA00022490"/>
    </source>
</evidence>
<comment type="subcellular location">
    <subcellularLocation>
        <location evidence="1 15">Cytoplasm</location>
    </subcellularLocation>
</comment>
<keyword evidence="6 15" id="KW-0436">Ligase</keyword>
<dbReference type="PROSITE" id="PS51483">
    <property type="entry name" value="B5"/>
    <property type="match status" value="1"/>
</dbReference>
<keyword evidence="5 16" id="KW-0820">tRNA-binding</keyword>
<feature type="domain" description="B5" evidence="19">
    <location>
        <begin position="413"/>
        <end position="489"/>
    </location>
</feature>
<feature type="binding site" evidence="15">
    <location>
        <position position="476"/>
    </location>
    <ligand>
        <name>Mg(2+)</name>
        <dbReference type="ChEBI" id="CHEBI:18420"/>
        <note>shared with alpha subunit</note>
    </ligand>
</feature>
<dbReference type="CDD" id="cd02796">
    <property type="entry name" value="tRNA_bind_bactPheRS"/>
    <property type="match status" value="1"/>
</dbReference>
<dbReference type="InterPro" id="IPR005121">
    <property type="entry name" value="Fdx_antiC-bd"/>
</dbReference>
<keyword evidence="12 15" id="KW-0648">Protein biosynthesis</keyword>
<dbReference type="EC" id="6.1.1.20" evidence="15"/>
<reference evidence="20" key="1">
    <citation type="journal article" date="2020" name="J. ISSAAS">
        <title>Lactobacilli and other gastrointestinal microbiota of Peromyscus leucopus, reservoir host for agents of Lyme disease and other zoonoses in North America.</title>
        <authorList>
            <person name="Milovic A."/>
            <person name="Bassam K."/>
            <person name="Shao H."/>
            <person name="Chatzistamou I."/>
            <person name="Tufts D.M."/>
            <person name="Diuk-Wasser M."/>
            <person name="Barbour A.G."/>
        </authorList>
    </citation>
    <scope>NUCLEOTIDE SEQUENCE</scope>
    <source>
        <strain evidence="20">LL70</strain>
    </source>
</reference>
<dbReference type="SUPFAM" id="SSF54991">
    <property type="entry name" value="Anticodon-binding domain of PheRS"/>
    <property type="match status" value="1"/>
</dbReference>
<dbReference type="InterPro" id="IPR041616">
    <property type="entry name" value="PheRS_beta_core"/>
</dbReference>
<dbReference type="InterPro" id="IPR045864">
    <property type="entry name" value="aa-tRNA-synth_II/BPL/LPL"/>
</dbReference>
<evidence type="ECO:0000259" key="18">
    <source>
        <dbReference type="PROSITE" id="PS51447"/>
    </source>
</evidence>
<dbReference type="NCBIfam" id="NF045760">
    <property type="entry name" value="YtpR"/>
    <property type="match status" value="1"/>
</dbReference>
<dbReference type="NCBIfam" id="TIGR00472">
    <property type="entry name" value="pheT_bact"/>
    <property type="match status" value="1"/>
</dbReference>
<keyword evidence="7 15" id="KW-0479">Metal-binding</keyword>
<comment type="cofactor">
    <cofactor evidence="15">
        <name>Mg(2+)</name>
        <dbReference type="ChEBI" id="CHEBI:18420"/>
    </cofactor>
    <text evidence="15">Binds 2 magnesium ions per tetramer.</text>
</comment>
<dbReference type="Pfam" id="PF03147">
    <property type="entry name" value="FDX-ACB"/>
    <property type="match status" value="1"/>
</dbReference>
<comment type="subunit">
    <text evidence="3 15">Tetramer of two alpha and two beta subunits.</text>
</comment>
<feature type="domain" description="FDX-ACB" evidence="18">
    <location>
        <begin position="727"/>
        <end position="820"/>
    </location>
</feature>
<keyword evidence="11 16" id="KW-0694">RNA-binding</keyword>
<dbReference type="Gene3D" id="2.40.50.140">
    <property type="entry name" value="Nucleic acid-binding proteins"/>
    <property type="match status" value="1"/>
</dbReference>
<evidence type="ECO:0000256" key="14">
    <source>
        <dbReference type="ARBA" id="ARBA00049255"/>
    </source>
</evidence>
<dbReference type="EMBL" id="MN990733">
    <property type="protein sequence ID" value="QIM09913.1"/>
    <property type="molecule type" value="Genomic_DNA"/>
</dbReference>
<keyword evidence="8 15" id="KW-0547">Nucleotide-binding</keyword>
<gene>
    <name evidence="15 20" type="primary">pheT</name>
    <name evidence="20" type="ORF">Prevot485_0120</name>
</gene>
<feature type="binding site" evidence="15">
    <location>
        <position position="473"/>
    </location>
    <ligand>
        <name>Mg(2+)</name>
        <dbReference type="ChEBI" id="CHEBI:18420"/>
        <note>shared with alpha subunit</note>
    </ligand>
</feature>
<dbReference type="PANTHER" id="PTHR10947:SF0">
    <property type="entry name" value="PHENYLALANINE--TRNA LIGASE BETA SUBUNIT"/>
    <property type="match status" value="1"/>
</dbReference>
<organism evidence="20">
    <name type="scientific">uncultured Prevotella sp</name>
    <dbReference type="NCBI Taxonomy" id="159272"/>
    <lineage>
        <taxon>Bacteria</taxon>
        <taxon>Pseudomonadati</taxon>
        <taxon>Bacteroidota</taxon>
        <taxon>Bacteroidia</taxon>
        <taxon>Bacteroidales</taxon>
        <taxon>Prevotellaceae</taxon>
        <taxon>Prevotella</taxon>
        <taxon>environmental samples</taxon>
    </lineage>
</organism>
<dbReference type="SUPFAM" id="SSF56037">
    <property type="entry name" value="PheT/TilS domain"/>
    <property type="match status" value="1"/>
</dbReference>
<evidence type="ECO:0000256" key="5">
    <source>
        <dbReference type="ARBA" id="ARBA00022555"/>
    </source>
</evidence>
<evidence type="ECO:0000256" key="8">
    <source>
        <dbReference type="ARBA" id="ARBA00022741"/>
    </source>
</evidence>
<accession>A0A6G8F0V5</accession>
<keyword evidence="4 15" id="KW-0963">Cytoplasm</keyword>
<evidence type="ECO:0000256" key="2">
    <source>
        <dbReference type="ARBA" id="ARBA00008653"/>
    </source>
</evidence>
<sequence length="820" mass="91820">MNISYKWLKEYVDFDLTAEEVCAALTSTGLEVDALEEVQTIKGGLKGLYVGQVLTCEPHPDSDHMHVCTVNLGKETPSQIVCGAPNVAAGQKVIVADIGCKLYDGDKEFVIKKSKLRGVESNGMICAEDEIGIGTDHAGIIVLPEDAPVGQPAAEYYNIESDWLIEVDITANRADALSHYGVARDLYAWLVQNGHKTSLHRPSCDAFAVDDNALPVEVEIQNAEACRRYACVSLTDCEVKESPDWLKNKLNVIGLRPINNIVDITNYIMMAYGQPLHCFDADMVTGHKIVVRDQNEGKRFVTLDGVEHILGEHDLAICNAEEPMCIAGVFGGKGSGTYETTKNVVLESAYFHPTWIRKSARRHGLSTDASFRFERGIDPNGTIYALQQAAILCKELAGAKVSMEIKDVYPNPIENPRMRLDYDYVDRLIGKEIGRDTVKSILKTLEVTVNGEDEKGLDITVPAYRVDVQRPCDVVEDILRIYGYNNVEIPTQLKSSLVVKGFEDQRHKLMNLVAEQLVGAGFNEILNNSLTKGAYYTDLKAYPADKLVSIVNPLSSDLNVMRQSLLFGGLESIMRNANRRMANLRFFEFGNCYHHNNDKRDDENPMRAYTEESHLGLWITGKRVEGSWIHADEDSSFYELKAHVYNILRRIGVPQGMLVAEKTENDVFATGMTLKNRGGKVLVEMGVVCKKIQKQADIDREVFFADINWTQVTNAVKKAAVHFTEVPKYPAVSRDLALLLDKNVEFAEVERVARQTEKKLLKRVELFDVYEGDKLPEGKKSYAVNFILQDTEKTMGDKQIESIMNKLITNLKKQLDCELR</sequence>
<dbReference type="CDD" id="cd00769">
    <property type="entry name" value="PheRS_beta_core"/>
    <property type="match status" value="1"/>
</dbReference>
<dbReference type="SMART" id="SM00873">
    <property type="entry name" value="B3_4"/>
    <property type="match status" value="1"/>
</dbReference>
<dbReference type="FunFam" id="2.40.50.140:FF:000045">
    <property type="entry name" value="Phenylalanine--tRNA ligase beta subunit"/>
    <property type="match status" value="1"/>
</dbReference>
<dbReference type="SMART" id="SM00896">
    <property type="entry name" value="FDX-ACB"/>
    <property type="match status" value="1"/>
</dbReference>
<dbReference type="InterPro" id="IPR020825">
    <property type="entry name" value="Phe-tRNA_synthase-like_B3/B4"/>
</dbReference>
<dbReference type="SUPFAM" id="SSF46955">
    <property type="entry name" value="Putative DNA-binding domain"/>
    <property type="match status" value="1"/>
</dbReference>
<evidence type="ECO:0000256" key="1">
    <source>
        <dbReference type="ARBA" id="ARBA00004496"/>
    </source>
</evidence>
<dbReference type="InterPro" id="IPR002547">
    <property type="entry name" value="tRNA-bd_dom"/>
</dbReference>
<dbReference type="Gene3D" id="3.50.40.10">
    <property type="entry name" value="Phenylalanyl-trna Synthetase, Chain B, domain 3"/>
    <property type="match status" value="1"/>
</dbReference>
<protein>
    <recommendedName>
        <fullName evidence="15">Phenylalanine--tRNA ligase beta subunit</fullName>
        <ecNumber evidence="15">6.1.1.20</ecNumber>
    </recommendedName>
    <alternativeName>
        <fullName evidence="15">Phenylalanyl-tRNA synthetase beta subunit</fullName>
        <shortName evidence="15">PheRS</shortName>
    </alternativeName>
</protein>
<keyword evidence="13 15" id="KW-0030">Aminoacyl-tRNA synthetase</keyword>
<dbReference type="InterPro" id="IPR036690">
    <property type="entry name" value="Fdx_antiC-bd_sf"/>
</dbReference>
<dbReference type="PROSITE" id="PS51447">
    <property type="entry name" value="FDX_ACB"/>
    <property type="match status" value="1"/>
</dbReference>
<dbReference type="SMART" id="SM00874">
    <property type="entry name" value="B5"/>
    <property type="match status" value="1"/>
</dbReference>
<evidence type="ECO:0000259" key="19">
    <source>
        <dbReference type="PROSITE" id="PS51483"/>
    </source>
</evidence>
<dbReference type="PROSITE" id="PS50886">
    <property type="entry name" value="TRBD"/>
    <property type="match status" value="1"/>
</dbReference>
<evidence type="ECO:0000256" key="7">
    <source>
        <dbReference type="ARBA" id="ARBA00022723"/>
    </source>
</evidence>
<dbReference type="FunFam" id="3.30.70.380:FF:000001">
    <property type="entry name" value="Phenylalanine--tRNA ligase beta subunit"/>
    <property type="match status" value="1"/>
</dbReference>
<dbReference type="SUPFAM" id="SSF50249">
    <property type="entry name" value="Nucleic acid-binding proteins"/>
    <property type="match status" value="1"/>
</dbReference>
<evidence type="ECO:0000256" key="12">
    <source>
        <dbReference type="ARBA" id="ARBA00022917"/>
    </source>
</evidence>
<evidence type="ECO:0000256" key="3">
    <source>
        <dbReference type="ARBA" id="ARBA00011209"/>
    </source>
</evidence>
<dbReference type="Pfam" id="PF03484">
    <property type="entry name" value="B5"/>
    <property type="match status" value="1"/>
</dbReference>
<comment type="similarity">
    <text evidence="2 15">Belongs to the phenylalanyl-tRNA synthetase beta subunit family. Type 1 subfamily.</text>
</comment>
<dbReference type="Gene3D" id="3.30.930.10">
    <property type="entry name" value="Bira Bifunctional Protein, Domain 2"/>
    <property type="match status" value="1"/>
</dbReference>
<name>A0A6G8F0V5_9BACT</name>
<dbReference type="InterPro" id="IPR045060">
    <property type="entry name" value="Phe-tRNA-ligase_IIc_bsu"/>
</dbReference>
<evidence type="ECO:0000256" key="15">
    <source>
        <dbReference type="HAMAP-Rule" id="MF_00283"/>
    </source>
</evidence>
<dbReference type="Pfam" id="PF01588">
    <property type="entry name" value="tRNA_bind"/>
    <property type="match status" value="1"/>
</dbReference>
<dbReference type="Gene3D" id="3.30.70.380">
    <property type="entry name" value="Ferrodoxin-fold anticodon-binding domain"/>
    <property type="match status" value="1"/>
</dbReference>
<dbReference type="InterPro" id="IPR005147">
    <property type="entry name" value="tRNA_synthase_B5-dom"/>
</dbReference>
<evidence type="ECO:0000313" key="20">
    <source>
        <dbReference type="EMBL" id="QIM09913.1"/>
    </source>
</evidence>
<dbReference type="AlphaFoldDB" id="A0A6G8F0V5"/>
<dbReference type="PANTHER" id="PTHR10947">
    <property type="entry name" value="PHENYLALANYL-TRNA SYNTHETASE BETA CHAIN AND LEUCINE-RICH REPEAT-CONTAINING PROTEIN 47"/>
    <property type="match status" value="1"/>
</dbReference>
<dbReference type="SUPFAM" id="SSF55681">
    <property type="entry name" value="Class II aaRS and biotin synthetases"/>
    <property type="match status" value="1"/>
</dbReference>
<evidence type="ECO:0000256" key="11">
    <source>
        <dbReference type="ARBA" id="ARBA00022884"/>
    </source>
</evidence>
<comment type="catalytic activity">
    <reaction evidence="14 15">
        <text>tRNA(Phe) + L-phenylalanine + ATP = L-phenylalanyl-tRNA(Phe) + AMP + diphosphate + H(+)</text>
        <dbReference type="Rhea" id="RHEA:19413"/>
        <dbReference type="Rhea" id="RHEA-COMP:9668"/>
        <dbReference type="Rhea" id="RHEA-COMP:9699"/>
        <dbReference type="ChEBI" id="CHEBI:15378"/>
        <dbReference type="ChEBI" id="CHEBI:30616"/>
        <dbReference type="ChEBI" id="CHEBI:33019"/>
        <dbReference type="ChEBI" id="CHEBI:58095"/>
        <dbReference type="ChEBI" id="CHEBI:78442"/>
        <dbReference type="ChEBI" id="CHEBI:78531"/>
        <dbReference type="ChEBI" id="CHEBI:456215"/>
        <dbReference type="EC" id="6.1.1.20"/>
    </reaction>
</comment>
<evidence type="ECO:0000256" key="13">
    <source>
        <dbReference type="ARBA" id="ARBA00023146"/>
    </source>
</evidence>
<feature type="binding site" evidence="15">
    <location>
        <position position="477"/>
    </location>
    <ligand>
        <name>Mg(2+)</name>
        <dbReference type="ChEBI" id="CHEBI:18420"/>
        <note>shared with alpha subunit</note>
    </ligand>
</feature>
<dbReference type="Gene3D" id="3.30.56.10">
    <property type="match status" value="2"/>
</dbReference>
<dbReference type="GO" id="GO:0000287">
    <property type="term" value="F:magnesium ion binding"/>
    <property type="evidence" value="ECO:0007669"/>
    <property type="project" value="UniProtKB-UniRule"/>
</dbReference>
<feature type="binding site" evidence="15">
    <location>
        <position position="467"/>
    </location>
    <ligand>
        <name>Mg(2+)</name>
        <dbReference type="ChEBI" id="CHEBI:18420"/>
        <note>shared with alpha subunit</note>
    </ligand>
</feature>
<dbReference type="GO" id="GO:0004826">
    <property type="term" value="F:phenylalanine-tRNA ligase activity"/>
    <property type="evidence" value="ECO:0007669"/>
    <property type="project" value="UniProtKB-UniRule"/>
</dbReference>
<evidence type="ECO:0000256" key="6">
    <source>
        <dbReference type="ARBA" id="ARBA00022598"/>
    </source>
</evidence>
<evidence type="ECO:0000256" key="10">
    <source>
        <dbReference type="ARBA" id="ARBA00022842"/>
    </source>
</evidence>
<keyword evidence="9 15" id="KW-0067">ATP-binding</keyword>
<dbReference type="FunFam" id="3.50.40.10:FF:000001">
    <property type="entry name" value="Phenylalanine--tRNA ligase beta subunit"/>
    <property type="match status" value="1"/>
</dbReference>
<evidence type="ECO:0000256" key="9">
    <source>
        <dbReference type="ARBA" id="ARBA00022840"/>
    </source>
</evidence>
<keyword evidence="10 15" id="KW-0460">Magnesium</keyword>
<feature type="domain" description="TRNA-binding" evidence="17">
    <location>
        <begin position="42"/>
        <end position="154"/>
    </location>
</feature>
<dbReference type="GO" id="GO:0005524">
    <property type="term" value="F:ATP binding"/>
    <property type="evidence" value="ECO:0007669"/>
    <property type="project" value="UniProtKB-UniRule"/>
</dbReference>
<dbReference type="GO" id="GO:0009328">
    <property type="term" value="C:phenylalanine-tRNA ligase complex"/>
    <property type="evidence" value="ECO:0007669"/>
    <property type="project" value="TreeGrafter"/>
</dbReference>
<dbReference type="InterPro" id="IPR012340">
    <property type="entry name" value="NA-bd_OB-fold"/>
</dbReference>
<dbReference type="HAMAP" id="MF_00283">
    <property type="entry name" value="Phe_tRNA_synth_beta1"/>
    <property type="match status" value="1"/>
</dbReference>
<dbReference type="GO" id="GO:0006432">
    <property type="term" value="P:phenylalanyl-tRNA aminoacylation"/>
    <property type="evidence" value="ECO:0007669"/>
    <property type="project" value="UniProtKB-UniRule"/>
</dbReference>
<evidence type="ECO:0000256" key="16">
    <source>
        <dbReference type="PROSITE-ProRule" id="PRU00209"/>
    </source>
</evidence>
<dbReference type="Pfam" id="PF03483">
    <property type="entry name" value="B3_4"/>
    <property type="match status" value="1"/>
</dbReference>
<evidence type="ECO:0000259" key="17">
    <source>
        <dbReference type="PROSITE" id="PS50886"/>
    </source>
</evidence>
<dbReference type="InterPro" id="IPR004532">
    <property type="entry name" value="Phe-tRNA-ligase_IIc_bsu_bact"/>
</dbReference>
<proteinExistence type="inferred from homology"/>